<dbReference type="InterPro" id="IPR007612">
    <property type="entry name" value="LOR"/>
</dbReference>
<accession>A0A5M3ZE56</accession>
<gene>
    <name evidence="2" type="ORF">ATEIFO6365_0012015600</name>
</gene>
<dbReference type="Gene3D" id="2.40.160.200">
    <property type="entry name" value="LURP1-related"/>
    <property type="match status" value="1"/>
</dbReference>
<evidence type="ECO:0000313" key="3">
    <source>
        <dbReference type="Proteomes" id="UP000452235"/>
    </source>
</evidence>
<comment type="caution">
    <text evidence="2">The sequence shown here is derived from an EMBL/GenBank/DDBJ whole genome shotgun (WGS) entry which is preliminary data.</text>
</comment>
<organism evidence="2 3">
    <name type="scientific">Aspergillus terreus</name>
    <dbReference type="NCBI Taxonomy" id="33178"/>
    <lineage>
        <taxon>Eukaryota</taxon>
        <taxon>Fungi</taxon>
        <taxon>Dikarya</taxon>
        <taxon>Ascomycota</taxon>
        <taxon>Pezizomycotina</taxon>
        <taxon>Eurotiomycetes</taxon>
        <taxon>Eurotiomycetidae</taxon>
        <taxon>Eurotiales</taxon>
        <taxon>Aspergillaceae</taxon>
        <taxon>Aspergillus</taxon>
        <taxon>Aspergillus subgen. Circumdati</taxon>
    </lineage>
</organism>
<dbReference type="InterPro" id="IPR025659">
    <property type="entry name" value="Tubby-like_C"/>
</dbReference>
<dbReference type="Pfam" id="PF04525">
    <property type="entry name" value="LOR"/>
    <property type="match status" value="1"/>
</dbReference>
<protein>
    <submittedName>
        <fullName evidence="2">Uncharacterized protein</fullName>
    </submittedName>
</protein>
<dbReference type="InterPro" id="IPR038595">
    <property type="entry name" value="LOR_sf"/>
</dbReference>
<sequence length="246" mass="27652">MSSPQHPDHLEPPPRPIAIRREYIAAEETTLIVTNRAEPWHSLDYSVELEGTTILTVCGQPWSLGHRKVFHDQSGLPLFELQCPWYDSSTMSLRLPGGTGREILSAKLRVAVQSPSAVVTFENAVGYRGRDPKSEAVSESNAVTPDFVKMEVHRLDFENIVQVVVLENCRVAYINRITDRGELTEGQRPPFRFRPKWRLTVARGVDVSLVCMDLLMSYHVPAYTRQIAVLVVIAGRRTGAIMESTN</sequence>
<keyword evidence="3" id="KW-1185">Reference proteome</keyword>
<reference evidence="2 3" key="1">
    <citation type="submission" date="2020-01" db="EMBL/GenBank/DDBJ databases">
        <title>Aspergillus terreus IFO 6365 whole genome shotgun sequence.</title>
        <authorList>
            <person name="Kanamasa S."/>
            <person name="Takahashi H."/>
        </authorList>
    </citation>
    <scope>NUCLEOTIDE SEQUENCE [LARGE SCALE GENOMIC DNA]</scope>
    <source>
        <strain evidence="2 3">IFO 6365</strain>
    </source>
</reference>
<dbReference type="VEuPathDB" id="FungiDB:ATEG_08116"/>
<proteinExistence type="inferred from homology"/>
<comment type="similarity">
    <text evidence="1">Belongs to the LOR family.</text>
</comment>
<name>A0A5M3ZE56_ASPTE</name>
<dbReference type="SUPFAM" id="SSF54518">
    <property type="entry name" value="Tubby C-terminal domain-like"/>
    <property type="match status" value="1"/>
</dbReference>
<dbReference type="Proteomes" id="UP000452235">
    <property type="component" value="Unassembled WGS sequence"/>
</dbReference>
<dbReference type="EMBL" id="BLJY01000012">
    <property type="protein sequence ID" value="GFF20400.1"/>
    <property type="molecule type" value="Genomic_DNA"/>
</dbReference>
<evidence type="ECO:0000256" key="1">
    <source>
        <dbReference type="ARBA" id="ARBA00005437"/>
    </source>
</evidence>
<dbReference type="OrthoDB" id="97518at2759"/>
<evidence type="ECO:0000313" key="2">
    <source>
        <dbReference type="EMBL" id="GFF20400.1"/>
    </source>
</evidence>
<dbReference type="AlphaFoldDB" id="A0A5M3ZE56"/>